<evidence type="ECO:0000256" key="6">
    <source>
        <dbReference type="ARBA" id="ARBA00023170"/>
    </source>
</evidence>
<dbReference type="Proteomes" id="UP000325081">
    <property type="component" value="Unassembled WGS sequence"/>
</dbReference>
<dbReference type="GO" id="GO:0005634">
    <property type="term" value="C:nucleus"/>
    <property type="evidence" value="ECO:0007669"/>
    <property type="project" value="TreeGrafter"/>
</dbReference>
<reference evidence="9" key="1">
    <citation type="journal article" date="2019" name="Curr. Biol.">
        <title>Genome Sequence of Striga asiatica Provides Insight into the Evolution of Plant Parasitism.</title>
        <authorList>
            <person name="Yoshida S."/>
            <person name="Kim S."/>
            <person name="Wafula E.K."/>
            <person name="Tanskanen J."/>
            <person name="Kim Y.M."/>
            <person name="Honaas L."/>
            <person name="Yang Z."/>
            <person name="Spallek T."/>
            <person name="Conn C.E."/>
            <person name="Ichihashi Y."/>
            <person name="Cheong K."/>
            <person name="Cui S."/>
            <person name="Der J.P."/>
            <person name="Gundlach H."/>
            <person name="Jiao Y."/>
            <person name="Hori C."/>
            <person name="Ishida J.K."/>
            <person name="Kasahara H."/>
            <person name="Kiba T."/>
            <person name="Kim M.S."/>
            <person name="Koo N."/>
            <person name="Laohavisit A."/>
            <person name="Lee Y.H."/>
            <person name="Lumba S."/>
            <person name="McCourt P."/>
            <person name="Mortimer J.C."/>
            <person name="Mutuku J.M."/>
            <person name="Nomura T."/>
            <person name="Sasaki-Sekimoto Y."/>
            <person name="Seto Y."/>
            <person name="Wang Y."/>
            <person name="Wakatake T."/>
            <person name="Sakakibara H."/>
            <person name="Demura T."/>
            <person name="Yamaguchi S."/>
            <person name="Yoneyama K."/>
            <person name="Manabe R.I."/>
            <person name="Nelson D.C."/>
            <person name="Schulman A.H."/>
            <person name="Timko M.P."/>
            <person name="dePamphilis C.W."/>
            <person name="Choi D."/>
            <person name="Shirasu K."/>
        </authorList>
    </citation>
    <scope>NUCLEOTIDE SEQUENCE [LARGE SCALE GENOMIC DNA]</scope>
    <source>
        <strain evidence="9">cv. UVA1</strain>
    </source>
</reference>
<evidence type="ECO:0000256" key="5">
    <source>
        <dbReference type="ARBA" id="ARBA00022991"/>
    </source>
</evidence>
<feature type="domain" description="PAS" evidence="7">
    <location>
        <begin position="16"/>
        <end position="89"/>
    </location>
</feature>
<dbReference type="FunFam" id="3.30.450.20:FF:000153">
    <property type="entry name" value="Protein TWIN LOV 1 isoform D"/>
    <property type="match status" value="1"/>
</dbReference>
<dbReference type="GO" id="GO:0009881">
    <property type="term" value="F:photoreceptor activity"/>
    <property type="evidence" value="ECO:0007669"/>
    <property type="project" value="UniProtKB-KW"/>
</dbReference>
<dbReference type="AlphaFoldDB" id="A0A5A7Q543"/>
<evidence type="ECO:0000313" key="8">
    <source>
        <dbReference type="EMBL" id="GER39547.1"/>
    </source>
</evidence>
<dbReference type="SMART" id="SM00086">
    <property type="entry name" value="PAC"/>
    <property type="match status" value="2"/>
</dbReference>
<keyword evidence="2" id="KW-0716">Sensory transduction</keyword>
<dbReference type="InterPro" id="IPR000014">
    <property type="entry name" value="PAS"/>
</dbReference>
<dbReference type="InterPro" id="IPR035965">
    <property type="entry name" value="PAS-like_dom_sf"/>
</dbReference>
<evidence type="ECO:0000259" key="7">
    <source>
        <dbReference type="PROSITE" id="PS50112"/>
    </source>
</evidence>
<keyword evidence="5" id="KW-0157">Chromophore</keyword>
<dbReference type="PANTHER" id="PTHR47429:SF2">
    <property type="entry name" value="PROTEIN TWIN LOV 1"/>
    <property type="match status" value="1"/>
</dbReference>
<evidence type="ECO:0000256" key="1">
    <source>
        <dbReference type="ARBA" id="ARBA00022543"/>
    </source>
</evidence>
<dbReference type="PROSITE" id="PS50112">
    <property type="entry name" value="PAS"/>
    <property type="match status" value="2"/>
</dbReference>
<dbReference type="EMBL" id="BKCP01005694">
    <property type="protein sequence ID" value="GER39547.1"/>
    <property type="molecule type" value="Genomic_DNA"/>
</dbReference>
<dbReference type="Gene3D" id="3.30.450.20">
    <property type="entry name" value="PAS domain"/>
    <property type="match status" value="2"/>
</dbReference>
<dbReference type="GO" id="GO:0009637">
    <property type="term" value="P:response to blue light"/>
    <property type="evidence" value="ECO:0007669"/>
    <property type="project" value="UniProtKB-ARBA"/>
</dbReference>
<name>A0A5A7Q543_STRAF</name>
<protein>
    <submittedName>
        <fullName evidence="8">LOV/LOV protein</fullName>
    </submittedName>
</protein>
<proteinExistence type="predicted"/>
<keyword evidence="3" id="KW-0285">Flavoprotein</keyword>
<accession>A0A5A7Q543</accession>
<feature type="domain" description="PAS" evidence="7">
    <location>
        <begin position="269"/>
        <end position="291"/>
    </location>
</feature>
<dbReference type="Pfam" id="PF13426">
    <property type="entry name" value="PAS_9"/>
    <property type="match status" value="2"/>
</dbReference>
<evidence type="ECO:0000313" key="9">
    <source>
        <dbReference type="Proteomes" id="UP000325081"/>
    </source>
</evidence>
<evidence type="ECO:0000256" key="2">
    <source>
        <dbReference type="ARBA" id="ARBA00022606"/>
    </source>
</evidence>
<organism evidence="8 9">
    <name type="scientific">Striga asiatica</name>
    <name type="common">Asiatic witchweed</name>
    <name type="synonym">Buchnera asiatica</name>
    <dbReference type="NCBI Taxonomy" id="4170"/>
    <lineage>
        <taxon>Eukaryota</taxon>
        <taxon>Viridiplantae</taxon>
        <taxon>Streptophyta</taxon>
        <taxon>Embryophyta</taxon>
        <taxon>Tracheophyta</taxon>
        <taxon>Spermatophyta</taxon>
        <taxon>Magnoliopsida</taxon>
        <taxon>eudicotyledons</taxon>
        <taxon>Gunneridae</taxon>
        <taxon>Pentapetalae</taxon>
        <taxon>asterids</taxon>
        <taxon>lamiids</taxon>
        <taxon>Lamiales</taxon>
        <taxon>Orobanchaceae</taxon>
        <taxon>Buchnereae</taxon>
        <taxon>Striga</taxon>
    </lineage>
</organism>
<dbReference type="InterPro" id="IPR001610">
    <property type="entry name" value="PAC"/>
</dbReference>
<keyword evidence="6" id="KW-0675">Receptor</keyword>
<evidence type="ECO:0000256" key="4">
    <source>
        <dbReference type="ARBA" id="ARBA00022643"/>
    </source>
</evidence>
<dbReference type="SMART" id="SM00091">
    <property type="entry name" value="PAS"/>
    <property type="match status" value="2"/>
</dbReference>
<dbReference type="OrthoDB" id="447251at2759"/>
<sequence>MEPQLEFIEDSFHMRYTQLVYEALNELPDSFTITDPSISGHPIVFASNGFLKMVGYSKHEVIGRNGRIFQGPETDRRSVMEIREAVRGERALQLSLLNYKKDGTPFWMLFQMCPVFSKEDDRVINFVAVQVPISRKTRLSGHGVFRSEISLFEEGAGIRDVVLGCCRREVCWEVRHVSSPELVSSSDDREVEINELCTASEVEKAKASAAIRNILSVLTHHSELTGRHVSGIRRCLTGNERLVASLNISLGRIKQSFVLTDALLPDMPIVYASEEFLKLTGYDRHEVLGQNCRFLSGIDTDPTTQFQIKDCIDNQQACTVRILNYRKDKTSFWNFLHISPVRNASGKVAFFVGIQKEDEFSNGEAYGLRPETRQLSVVGAVKVAVRSLSMGTVTP</sequence>
<dbReference type="SUPFAM" id="SSF55785">
    <property type="entry name" value="PYP-like sensor domain (PAS domain)"/>
    <property type="match status" value="2"/>
</dbReference>
<evidence type="ECO:0000256" key="3">
    <source>
        <dbReference type="ARBA" id="ARBA00022630"/>
    </source>
</evidence>
<comment type="caution">
    <text evidence="8">The sequence shown here is derived from an EMBL/GenBank/DDBJ whole genome shotgun (WGS) entry which is preliminary data.</text>
</comment>
<dbReference type="PANTHER" id="PTHR47429">
    <property type="entry name" value="PROTEIN TWIN LOV 1"/>
    <property type="match status" value="1"/>
</dbReference>
<keyword evidence="4" id="KW-0288">FMN</keyword>
<dbReference type="CDD" id="cd00130">
    <property type="entry name" value="PAS"/>
    <property type="match status" value="2"/>
</dbReference>
<dbReference type="NCBIfam" id="TIGR00229">
    <property type="entry name" value="sensory_box"/>
    <property type="match status" value="2"/>
</dbReference>
<gene>
    <name evidence="8" type="ORF">STAS_16170</name>
</gene>
<keyword evidence="1" id="KW-0600">Photoreceptor protein</keyword>
<keyword evidence="9" id="KW-1185">Reference proteome</keyword>